<feature type="signal peptide" evidence="3">
    <location>
        <begin position="1"/>
        <end position="19"/>
    </location>
</feature>
<evidence type="ECO:0000256" key="2">
    <source>
        <dbReference type="SAM" id="MobiDB-lite"/>
    </source>
</evidence>
<evidence type="ECO:0000313" key="5">
    <source>
        <dbReference type="EMBL" id="WCT72150.1"/>
    </source>
</evidence>
<dbReference type="Pfam" id="PF04972">
    <property type="entry name" value="BON"/>
    <property type="match status" value="1"/>
</dbReference>
<feature type="domain" description="BON" evidence="4">
    <location>
        <begin position="115"/>
        <end position="185"/>
    </location>
</feature>
<sequence length="527" mass="53975">MRRLSLLAIAAVLSAPAQAAPARTSLRPAAPAATGNAPIPQAMMSMTSTSTDTTLSVGAGRLVNLPRAMADLFVADDKVADVQVKSPTQLYIFGKSGGETTVSATDRAGNVVWTSTVRVGTNIGSLAQMLKIAMPDSDIRVTVMNGLVLLTGNVSSPGEIEEAQRLAQALAGEGAQVVTRLKTPVPLQVNLSVRIAEVSRDLAKQIGVNLLSRDTSGGFLFGISRGNPGTISTVQPGDPLGRVAGSTGYSFAPKAGSTMLGAAGKFMGLDILSTLDLAETDGLVSTLAEPNLTAISGETASFLAGGEIPVPLAQGLGAVSVEYKQYGVSLSFTPTVFSDGRISLRVRPEVSQLSSAGSVTVSGFTIPGITTRRVETTIELGSGQSFMIGGLLSNNTNNSTDKAPFLGDLPILGALFRSNNFRRQQTELVVIITPYLVRPVAAGSIALPTDGYRAPTDGERLLLGKSASGKSGARAPRPMLSTPTFSDRTGSADAAIAGPTAATSAALAKASGPGGATITNVLRPVVK</sequence>
<reference evidence="5 6" key="1">
    <citation type="submission" date="2023-02" db="EMBL/GenBank/DDBJ databases">
        <title>Genome sequence of Sphingomonas naphthae.</title>
        <authorList>
            <person name="Kim S."/>
            <person name="Heo J."/>
            <person name="Kwon S.-W."/>
        </authorList>
    </citation>
    <scope>NUCLEOTIDE SEQUENCE [LARGE SCALE GENOMIC DNA]</scope>
    <source>
        <strain evidence="5 6">KACC 18716</strain>
    </source>
</reference>
<dbReference type="PRINTS" id="PR00811">
    <property type="entry name" value="BCTERIALGSPD"/>
</dbReference>
<organism evidence="5 6">
    <name type="scientific">Sphingomonas naphthae</name>
    <dbReference type="NCBI Taxonomy" id="1813468"/>
    <lineage>
        <taxon>Bacteria</taxon>
        <taxon>Pseudomonadati</taxon>
        <taxon>Pseudomonadota</taxon>
        <taxon>Alphaproteobacteria</taxon>
        <taxon>Sphingomonadales</taxon>
        <taxon>Sphingomonadaceae</taxon>
        <taxon>Sphingomonas</taxon>
    </lineage>
</organism>
<accession>A0ABY7TGT1</accession>
<feature type="chain" id="PRO_5045465919" evidence="3">
    <location>
        <begin position="20"/>
        <end position="527"/>
    </location>
</feature>
<keyword evidence="6" id="KW-1185">Reference proteome</keyword>
<dbReference type="InterPro" id="IPR007055">
    <property type="entry name" value="BON_dom"/>
</dbReference>
<dbReference type="InterPro" id="IPR050810">
    <property type="entry name" value="Bact_Secretion_Sys_Channel"/>
</dbReference>
<comment type="similarity">
    <text evidence="1">Belongs to the bacterial secretin family.</text>
</comment>
<dbReference type="InterPro" id="IPR001775">
    <property type="entry name" value="GspD/PilQ"/>
</dbReference>
<gene>
    <name evidence="5" type="ORF">PQ455_10895</name>
</gene>
<dbReference type="InterPro" id="IPR032789">
    <property type="entry name" value="T2SS-T3SS_pil_N"/>
</dbReference>
<protein>
    <submittedName>
        <fullName evidence="5">Type II and III secretion system protein family protein</fullName>
    </submittedName>
</protein>
<dbReference type="Pfam" id="PF00263">
    <property type="entry name" value="Secretin"/>
    <property type="match status" value="1"/>
</dbReference>
<evidence type="ECO:0000313" key="6">
    <source>
        <dbReference type="Proteomes" id="UP001220395"/>
    </source>
</evidence>
<dbReference type="EMBL" id="CP117411">
    <property type="protein sequence ID" value="WCT72150.1"/>
    <property type="molecule type" value="Genomic_DNA"/>
</dbReference>
<dbReference type="RefSeq" id="WP_273686102.1">
    <property type="nucleotide sequence ID" value="NZ_CP117411.1"/>
</dbReference>
<evidence type="ECO:0000256" key="3">
    <source>
        <dbReference type="SAM" id="SignalP"/>
    </source>
</evidence>
<keyword evidence="3" id="KW-0732">Signal</keyword>
<dbReference type="InterPro" id="IPR004846">
    <property type="entry name" value="T2SS/T3SS_dom"/>
</dbReference>
<dbReference type="PROSITE" id="PS50914">
    <property type="entry name" value="BON"/>
    <property type="match status" value="1"/>
</dbReference>
<proteinExistence type="inferred from homology"/>
<evidence type="ECO:0000259" key="4">
    <source>
        <dbReference type="PROSITE" id="PS50914"/>
    </source>
</evidence>
<feature type="region of interest" description="Disordered" evidence="2">
    <location>
        <begin position="463"/>
        <end position="491"/>
    </location>
</feature>
<evidence type="ECO:0000256" key="1">
    <source>
        <dbReference type="RuleBase" id="RU004003"/>
    </source>
</evidence>
<dbReference type="Proteomes" id="UP001220395">
    <property type="component" value="Chromosome"/>
</dbReference>
<dbReference type="PANTHER" id="PTHR30332">
    <property type="entry name" value="PROBABLE GENERAL SECRETION PATHWAY PROTEIN D"/>
    <property type="match status" value="1"/>
</dbReference>
<dbReference type="Pfam" id="PF13629">
    <property type="entry name" value="T2SS-T3SS_pil_N"/>
    <property type="match status" value="1"/>
</dbReference>
<name>A0ABY7TGT1_9SPHN</name>
<dbReference type="PANTHER" id="PTHR30332:SF17">
    <property type="entry name" value="TYPE IV PILIATION SYSTEM PROTEIN DR_0774-RELATED"/>
    <property type="match status" value="1"/>
</dbReference>